<sequence>MTFLDLIGRRPQRLIMLVVIFLLFLSLSTYFTLTPNSYESVRQSWKSIPRPWQNGYKGGLSDGTALPYSQDLADMYTHNPGKPTSAEDLMKWATKGSDGNYYPPTYIPQQNNQAPRAKAGFVVLVRNGELEGMRSAMYDVESKFNRKYGYPWIFLNNEPFSEEFKEGVRQMTRSEIRFGQLPKEHWSYPDYIDQKKAADVREEMRKNNVIYGDSESYRHMCRFQSGFFFRQPETLDLDYYWRVEPGTKLYCDIDYDPFLFMQMNNKTYGFTMALHEFPATVATLYQTTREFVEKHPEYVSKNAGMHFLTDEPDRFMDPGWNMCHFWSNFEIGDLRFWRSKVYTEYFDYLDKSGGFFYERWGDAPVHSLAAILFQDKSKLHHFDDIGYYHVPWNHCPTNPAYHKNGRCNCDPKKSFDREDYSCLKQWWAGSPEKEPNYVLPRSLSVPKTLTDPDAPY</sequence>
<dbReference type="OrthoDB" id="439943at2759"/>
<dbReference type="Pfam" id="PF01793">
    <property type="entry name" value="Glyco_transf_15"/>
    <property type="match status" value="1"/>
</dbReference>
<keyword evidence="3" id="KW-0812">Transmembrane</keyword>
<keyword evidence="2 4" id="KW-0808">Transferase</keyword>
<feature type="transmembrane region" description="Helical" evidence="3">
    <location>
        <begin position="14"/>
        <end position="33"/>
    </location>
</feature>
<dbReference type="GO" id="GO:0016020">
    <property type="term" value="C:membrane"/>
    <property type="evidence" value="ECO:0007669"/>
    <property type="project" value="InterPro"/>
</dbReference>
<evidence type="ECO:0000256" key="2">
    <source>
        <dbReference type="ARBA" id="ARBA00022679"/>
    </source>
</evidence>
<dbReference type="GO" id="GO:0005794">
    <property type="term" value="C:Golgi apparatus"/>
    <property type="evidence" value="ECO:0007669"/>
    <property type="project" value="TreeGrafter"/>
</dbReference>
<keyword evidence="5" id="KW-1185">Reference proteome</keyword>
<dbReference type="GeneID" id="37023466"/>
<dbReference type="InParanoid" id="A0A316VCD9"/>
<dbReference type="STRING" id="1280837.A0A316VCD9"/>
<dbReference type="GO" id="GO:0006487">
    <property type="term" value="P:protein N-linked glycosylation"/>
    <property type="evidence" value="ECO:0007669"/>
    <property type="project" value="TreeGrafter"/>
</dbReference>
<dbReference type="FunCoup" id="A0A316VCD9">
    <property type="interactions" value="108"/>
</dbReference>
<gene>
    <name evidence="4" type="ORF">FA14DRAFT_188838</name>
</gene>
<dbReference type="Proteomes" id="UP000245771">
    <property type="component" value="Unassembled WGS sequence"/>
</dbReference>
<accession>A0A316VCD9</accession>
<comment type="similarity">
    <text evidence="1">Belongs to the glycosyltransferase 15 family.</text>
</comment>
<evidence type="ECO:0000313" key="4">
    <source>
        <dbReference type="EMBL" id="PWN34788.1"/>
    </source>
</evidence>
<dbReference type="InterPro" id="IPR029044">
    <property type="entry name" value="Nucleotide-diphossugar_trans"/>
</dbReference>
<organism evidence="4 5">
    <name type="scientific">Meira miltonrushii</name>
    <dbReference type="NCBI Taxonomy" id="1280837"/>
    <lineage>
        <taxon>Eukaryota</taxon>
        <taxon>Fungi</taxon>
        <taxon>Dikarya</taxon>
        <taxon>Basidiomycota</taxon>
        <taxon>Ustilaginomycotina</taxon>
        <taxon>Exobasidiomycetes</taxon>
        <taxon>Exobasidiales</taxon>
        <taxon>Brachybasidiaceae</taxon>
        <taxon>Meira</taxon>
    </lineage>
</organism>
<proteinExistence type="inferred from homology"/>
<reference evidence="4 5" key="1">
    <citation type="journal article" date="2018" name="Mol. Biol. Evol.">
        <title>Broad Genomic Sampling Reveals a Smut Pathogenic Ancestry of the Fungal Clade Ustilaginomycotina.</title>
        <authorList>
            <person name="Kijpornyongpan T."/>
            <person name="Mondo S.J."/>
            <person name="Barry K."/>
            <person name="Sandor L."/>
            <person name="Lee J."/>
            <person name="Lipzen A."/>
            <person name="Pangilinan J."/>
            <person name="LaButti K."/>
            <person name="Hainaut M."/>
            <person name="Henrissat B."/>
            <person name="Grigoriev I.V."/>
            <person name="Spatafora J.W."/>
            <person name="Aime M.C."/>
        </authorList>
    </citation>
    <scope>NUCLEOTIDE SEQUENCE [LARGE SCALE GENOMIC DNA]</scope>
    <source>
        <strain evidence="4 5">MCA 3882</strain>
    </source>
</reference>
<dbReference type="Gene3D" id="3.90.550.10">
    <property type="entry name" value="Spore Coat Polysaccharide Biosynthesis Protein SpsA, Chain A"/>
    <property type="match status" value="1"/>
</dbReference>
<keyword evidence="4" id="KW-0328">Glycosyltransferase</keyword>
<dbReference type="FunFam" id="3.90.550.10:FF:000051">
    <property type="entry name" value="Alpha-1,2-mannosyltransferase (Ktr4)"/>
    <property type="match status" value="1"/>
</dbReference>
<keyword evidence="3" id="KW-0472">Membrane</keyword>
<protein>
    <submittedName>
        <fullName evidence="4">Putative KRE2-alpha-1,2-mannosyltransferase</fullName>
    </submittedName>
</protein>
<dbReference type="SUPFAM" id="SSF53448">
    <property type="entry name" value="Nucleotide-diphospho-sugar transferases"/>
    <property type="match status" value="1"/>
</dbReference>
<dbReference type="GO" id="GO:0000026">
    <property type="term" value="F:alpha-1,2-mannosyltransferase activity"/>
    <property type="evidence" value="ECO:0007669"/>
    <property type="project" value="TreeGrafter"/>
</dbReference>
<dbReference type="PANTHER" id="PTHR31121:SF6">
    <property type="entry name" value="ALPHA-1,2 MANNOSYLTRANSFERASE KTR1"/>
    <property type="match status" value="1"/>
</dbReference>
<dbReference type="RefSeq" id="XP_025355090.1">
    <property type="nucleotide sequence ID" value="XM_025501685.1"/>
</dbReference>
<dbReference type="EMBL" id="KZ819603">
    <property type="protein sequence ID" value="PWN34788.1"/>
    <property type="molecule type" value="Genomic_DNA"/>
</dbReference>
<dbReference type="AlphaFoldDB" id="A0A316VCD9"/>
<keyword evidence="3" id="KW-1133">Transmembrane helix</keyword>
<dbReference type="PANTHER" id="PTHR31121">
    <property type="entry name" value="ALPHA-1,2 MANNOSYLTRANSFERASE KTR1"/>
    <property type="match status" value="1"/>
</dbReference>
<dbReference type="InterPro" id="IPR002685">
    <property type="entry name" value="Glyco_trans_15"/>
</dbReference>
<dbReference type="GO" id="GO:0000032">
    <property type="term" value="P:cell wall mannoprotein biosynthetic process"/>
    <property type="evidence" value="ECO:0007669"/>
    <property type="project" value="TreeGrafter"/>
</dbReference>
<evidence type="ECO:0000313" key="5">
    <source>
        <dbReference type="Proteomes" id="UP000245771"/>
    </source>
</evidence>
<evidence type="ECO:0000256" key="1">
    <source>
        <dbReference type="ARBA" id="ARBA00007677"/>
    </source>
</evidence>
<evidence type="ECO:0000256" key="3">
    <source>
        <dbReference type="SAM" id="Phobius"/>
    </source>
</evidence>
<name>A0A316VCD9_9BASI</name>